<name>A0A3D9LCV3_9MICC</name>
<dbReference type="Proteomes" id="UP000256727">
    <property type="component" value="Unassembled WGS sequence"/>
</dbReference>
<evidence type="ECO:0000256" key="5">
    <source>
        <dbReference type="SAM" id="MobiDB-lite"/>
    </source>
</evidence>
<evidence type="ECO:0000313" key="8">
    <source>
        <dbReference type="EMBL" id="REE03486.1"/>
    </source>
</evidence>
<dbReference type="EMBL" id="QREH01000001">
    <property type="protein sequence ID" value="REE03486.1"/>
    <property type="molecule type" value="Genomic_DNA"/>
</dbReference>
<dbReference type="PROSITE" id="PS51257">
    <property type="entry name" value="PROKAR_LIPOPROTEIN"/>
    <property type="match status" value="1"/>
</dbReference>
<organism evidence="8 9">
    <name type="scientific">Citricoccus muralis</name>
    <dbReference type="NCBI Taxonomy" id="169134"/>
    <lineage>
        <taxon>Bacteria</taxon>
        <taxon>Bacillati</taxon>
        <taxon>Actinomycetota</taxon>
        <taxon>Actinomycetes</taxon>
        <taxon>Micrococcales</taxon>
        <taxon>Micrococcaceae</taxon>
        <taxon>Citricoccus</taxon>
    </lineage>
</organism>
<sequence>MATIRRRLSAAIALGGVAALALTACTGPAPSGEDSEGGSGEGGASSAPIVYGTTDKVTSIDPAGSYDNGSFMLMNQVYPLLLNSAPGSAEVEPDLAETAEFTSPNEYTVTLPEGLTWANGNTLDSADVKHTFDRQLEIADPNGPSSLLGNLESVEAPDTTTVVFTLKEGDDQTFPQVLSSPVGPIVDDETFPADELLPDEDIVAAEAFHGQYSIDSYEKNQLVNLVPFDGYQGLLGAPKNSQASIKYYADSNNLKLDIQQGNIDVAARALTPTDVEDLSGDDNVVVHEGPGGELRYMVFNFNIMPFGAETDEADEEKSLAVRQAMADLLDREALSEQVYKGTYTPAYGFIPKEFEGATEPLKEKYGDGEGGPDQDRAAERLEAAGVETPVALNLQYNPDHYGPSSGEEYALVKQHLEANDLFTVNLQSTEWVTYQQDRIDSYPVYQLGWYPDYSDADNYLSPFFAIENFLSNGYVNEEVDQLIAEQRVTPDEAERSEKLGQIQDIVGEELSTLPLLQGAQVAVSSPDVAGVEDTLDASFKFRLGAVSKEG</sequence>
<dbReference type="GO" id="GO:1904680">
    <property type="term" value="F:peptide transmembrane transporter activity"/>
    <property type="evidence" value="ECO:0007669"/>
    <property type="project" value="TreeGrafter"/>
</dbReference>
<comment type="subcellular location">
    <subcellularLocation>
        <location evidence="1">Cell envelope</location>
    </subcellularLocation>
</comment>
<dbReference type="Gene3D" id="3.10.105.10">
    <property type="entry name" value="Dipeptide-binding Protein, Domain 3"/>
    <property type="match status" value="1"/>
</dbReference>
<evidence type="ECO:0000256" key="2">
    <source>
        <dbReference type="ARBA" id="ARBA00005695"/>
    </source>
</evidence>
<accession>A0A3D9LCV3</accession>
<evidence type="ECO:0000256" key="3">
    <source>
        <dbReference type="ARBA" id="ARBA00022448"/>
    </source>
</evidence>
<reference evidence="8 9" key="1">
    <citation type="submission" date="2018-07" db="EMBL/GenBank/DDBJ databases">
        <title>Sequencing the genomes of 1000 actinobacteria strains.</title>
        <authorList>
            <person name="Klenk H.-P."/>
        </authorList>
    </citation>
    <scope>NUCLEOTIDE SEQUENCE [LARGE SCALE GENOMIC DNA]</scope>
    <source>
        <strain evidence="8 9">DSM 14442</strain>
    </source>
</reference>
<keyword evidence="3" id="KW-0813">Transport</keyword>
<dbReference type="PANTHER" id="PTHR30290:SF10">
    <property type="entry name" value="PERIPLASMIC OLIGOPEPTIDE-BINDING PROTEIN-RELATED"/>
    <property type="match status" value="1"/>
</dbReference>
<dbReference type="AlphaFoldDB" id="A0A3D9LCV3"/>
<dbReference type="PIRSF" id="PIRSF002741">
    <property type="entry name" value="MppA"/>
    <property type="match status" value="1"/>
</dbReference>
<feature type="chain" id="PRO_5038989860" evidence="6">
    <location>
        <begin position="24"/>
        <end position="550"/>
    </location>
</feature>
<evidence type="ECO:0000313" key="9">
    <source>
        <dbReference type="Proteomes" id="UP000256727"/>
    </source>
</evidence>
<dbReference type="GO" id="GO:0042597">
    <property type="term" value="C:periplasmic space"/>
    <property type="evidence" value="ECO:0007669"/>
    <property type="project" value="UniProtKB-ARBA"/>
</dbReference>
<dbReference type="GO" id="GO:0043190">
    <property type="term" value="C:ATP-binding cassette (ABC) transporter complex"/>
    <property type="evidence" value="ECO:0007669"/>
    <property type="project" value="InterPro"/>
</dbReference>
<protein>
    <submittedName>
        <fullName evidence="8">Peptide/nickel transport system substrate-binding protein</fullName>
    </submittedName>
</protein>
<feature type="region of interest" description="Disordered" evidence="5">
    <location>
        <begin position="28"/>
        <end position="48"/>
    </location>
</feature>
<dbReference type="SUPFAM" id="SSF53850">
    <property type="entry name" value="Periplasmic binding protein-like II"/>
    <property type="match status" value="1"/>
</dbReference>
<feature type="domain" description="Solute-binding protein family 5" evidence="7">
    <location>
        <begin position="90"/>
        <end position="465"/>
    </location>
</feature>
<keyword evidence="9" id="KW-1185">Reference proteome</keyword>
<evidence type="ECO:0000256" key="1">
    <source>
        <dbReference type="ARBA" id="ARBA00004196"/>
    </source>
</evidence>
<dbReference type="OrthoDB" id="9801912at2"/>
<dbReference type="GO" id="GO:0015833">
    <property type="term" value="P:peptide transport"/>
    <property type="evidence" value="ECO:0007669"/>
    <property type="project" value="TreeGrafter"/>
</dbReference>
<dbReference type="InterPro" id="IPR000914">
    <property type="entry name" value="SBP_5_dom"/>
</dbReference>
<dbReference type="Gene3D" id="3.90.76.10">
    <property type="entry name" value="Dipeptide-binding Protein, Domain 1"/>
    <property type="match status" value="1"/>
</dbReference>
<dbReference type="Gene3D" id="3.40.190.10">
    <property type="entry name" value="Periplasmic binding protein-like II"/>
    <property type="match status" value="1"/>
</dbReference>
<proteinExistence type="inferred from homology"/>
<dbReference type="GO" id="GO:0030313">
    <property type="term" value="C:cell envelope"/>
    <property type="evidence" value="ECO:0007669"/>
    <property type="project" value="UniProtKB-SubCell"/>
</dbReference>
<dbReference type="Pfam" id="PF00496">
    <property type="entry name" value="SBP_bac_5"/>
    <property type="match status" value="1"/>
</dbReference>
<keyword evidence="4 6" id="KW-0732">Signal</keyword>
<dbReference type="PANTHER" id="PTHR30290">
    <property type="entry name" value="PERIPLASMIC BINDING COMPONENT OF ABC TRANSPORTER"/>
    <property type="match status" value="1"/>
</dbReference>
<dbReference type="RefSeq" id="WP_115931594.1">
    <property type="nucleotide sequence ID" value="NZ_QREH01000001.1"/>
</dbReference>
<feature type="signal peptide" evidence="6">
    <location>
        <begin position="1"/>
        <end position="23"/>
    </location>
</feature>
<comment type="caution">
    <text evidence="8">The sequence shown here is derived from an EMBL/GenBank/DDBJ whole genome shotgun (WGS) entry which is preliminary data.</text>
</comment>
<gene>
    <name evidence="8" type="ORF">C8E99_1297</name>
</gene>
<evidence type="ECO:0000256" key="4">
    <source>
        <dbReference type="ARBA" id="ARBA00022729"/>
    </source>
</evidence>
<evidence type="ECO:0000259" key="7">
    <source>
        <dbReference type="Pfam" id="PF00496"/>
    </source>
</evidence>
<comment type="similarity">
    <text evidence="2">Belongs to the bacterial solute-binding protein 5 family.</text>
</comment>
<evidence type="ECO:0000256" key="6">
    <source>
        <dbReference type="SAM" id="SignalP"/>
    </source>
</evidence>
<dbReference type="InterPro" id="IPR030678">
    <property type="entry name" value="Peptide/Ni-bd"/>
</dbReference>
<dbReference type="InterPro" id="IPR039424">
    <property type="entry name" value="SBP_5"/>
</dbReference>